<accession>G9P4U7</accession>
<comment type="caution">
    <text evidence="1">The sequence shown here is derived from an EMBL/GenBank/DDBJ whole genome shotgun (WGS) entry which is preliminary data.</text>
</comment>
<proteinExistence type="predicted"/>
<gene>
    <name evidence="1" type="ORF">TRIATDRAFT_302326</name>
</gene>
<sequence>MMYFVCWPSTTFAQLVASSRWTSHWVGNSRGKEEESIVDLVLAVMIFLMPLALG</sequence>
<dbReference type="Proteomes" id="UP000005426">
    <property type="component" value="Unassembled WGS sequence"/>
</dbReference>
<name>G9P4U7_HYPAI</name>
<organism evidence="1 2">
    <name type="scientific">Hypocrea atroviridis (strain ATCC 20476 / IMI 206040)</name>
    <name type="common">Trichoderma atroviride</name>
    <dbReference type="NCBI Taxonomy" id="452589"/>
    <lineage>
        <taxon>Eukaryota</taxon>
        <taxon>Fungi</taxon>
        <taxon>Dikarya</taxon>
        <taxon>Ascomycota</taxon>
        <taxon>Pezizomycotina</taxon>
        <taxon>Sordariomycetes</taxon>
        <taxon>Hypocreomycetidae</taxon>
        <taxon>Hypocreales</taxon>
        <taxon>Hypocreaceae</taxon>
        <taxon>Trichoderma</taxon>
    </lineage>
</organism>
<evidence type="ECO:0000313" key="1">
    <source>
        <dbReference type="EMBL" id="EHK42029.1"/>
    </source>
</evidence>
<keyword evidence="2" id="KW-1185">Reference proteome</keyword>
<dbReference type="AlphaFoldDB" id="G9P4U7"/>
<protein>
    <submittedName>
        <fullName evidence="1">Uncharacterized protein</fullName>
    </submittedName>
</protein>
<dbReference type="EMBL" id="ABDG02000027">
    <property type="protein sequence ID" value="EHK42029.1"/>
    <property type="molecule type" value="Genomic_DNA"/>
</dbReference>
<reference evidence="1 2" key="1">
    <citation type="journal article" date="2011" name="Genome Biol.">
        <title>Comparative genome sequence analysis underscores mycoparasitism as the ancestral life style of Trichoderma.</title>
        <authorList>
            <person name="Kubicek C.P."/>
            <person name="Herrera-Estrella A."/>
            <person name="Seidl-Seiboth V."/>
            <person name="Martinez D.A."/>
            <person name="Druzhinina I.S."/>
            <person name="Thon M."/>
            <person name="Zeilinger S."/>
            <person name="Casas-Flores S."/>
            <person name="Horwitz B.A."/>
            <person name="Mukherjee P.K."/>
            <person name="Mukherjee M."/>
            <person name="Kredics L."/>
            <person name="Alcaraz L.D."/>
            <person name="Aerts A."/>
            <person name="Antal Z."/>
            <person name="Atanasova L."/>
            <person name="Cervantes-Badillo M.G."/>
            <person name="Challacombe J."/>
            <person name="Chertkov O."/>
            <person name="McCluskey K."/>
            <person name="Coulpier F."/>
            <person name="Deshpande N."/>
            <person name="von Doehren H."/>
            <person name="Ebbole D.J."/>
            <person name="Esquivel-Naranjo E.U."/>
            <person name="Fekete E."/>
            <person name="Flipphi M."/>
            <person name="Glaser F."/>
            <person name="Gomez-Rodriguez E.Y."/>
            <person name="Gruber S."/>
            <person name="Han C."/>
            <person name="Henrissat B."/>
            <person name="Hermosa R."/>
            <person name="Hernandez-Onate M."/>
            <person name="Karaffa L."/>
            <person name="Kosti I."/>
            <person name="Le Crom S."/>
            <person name="Lindquist E."/>
            <person name="Lucas S."/>
            <person name="Luebeck M."/>
            <person name="Luebeck P.S."/>
            <person name="Margeot A."/>
            <person name="Metz B."/>
            <person name="Misra M."/>
            <person name="Nevalainen H."/>
            <person name="Omann M."/>
            <person name="Packer N."/>
            <person name="Perrone G."/>
            <person name="Uresti-Rivera E.E."/>
            <person name="Salamov A."/>
            <person name="Schmoll M."/>
            <person name="Seiboth B."/>
            <person name="Shapiro H."/>
            <person name="Sukno S."/>
            <person name="Tamayo-Ramos J.A."/>
            <person name="Tisch D."/>
            <person name="Wiest A."/>
            <person name="Wilkinson H.H."/>
            <person name="Zhang M."/>
            <person name="Coutinho P.M."/>
            <person name="Kenerley C.M."/>
            <person name="Monte E."/>
            <person name="Baker S.E."/>
            <person name="Grigoriev I.V."/>
        </authorList>
    </citation>
    <scope>NUCLEOTIDE SEQUENCE [LARGE SCALE GENOMIC DNA]</scope>
    <source>
        <strain evidence="2">ATCC 20476 / IMI 206040</strain>
    </source>
</reference>
<evidence type="ECO:0000313" key="2">
    <source>
        <dbReference type="Proteomes" id="UP000005426"/>
    </source>
</evidence>
<dbReference type="HOGENOM" id="CLU_3050618_0_0_1"/>